<reference evidence="1 2" key="1">
    <citation type="journal article" date="2022" name="Hortic Res">
        <title>A haplotype resolved chromosomal level avocado genome allows analysis of novel avocado genes.</title>
        <authorList>
            <person name="Nath O."/>
            <person name="Fletcher S.J."/>
            <person name="Hayward A."/>
            <person name="Shaw L.M."/>
            <person name="Masouleh A.K."/>
            <person name="Furtado A."/>
            <person name="Henry R.J."/>
            <person name="Mitter N."/>
        </authorList>
    </citation>
    <scope>NUCLEOTIDE SEQUENCE [LARGE SCALE GENOMIC DNA]</scope>
    <source>
        <strain evidence="2">cv. Hass</strain>
    </source>
</reference>
<gene>
    <name evidence="1" type="ORF">MRB53_034405</name>
</gene>
<organism evidence="1 2">
    <name type="scientific">Persea americana</name>
    <name type="common">Avocado</name>
    <dbReference type="NCBI Taxonomy" id="3435"/>
    <lineage>
        <taxon>Eukaryota</taxon>
        <taxon>Viridiplantae</taxon>
        <taxon>Streptophyta</taxon>
        <taxon>Embryophyta</taxon>
        <taxon>Tracheophyta</taxon>
        <taxon>Spermatophyta</taxon>
        <taxon>Magnoliopsida</taxon>
        <taxon>Magnoliidae</taxon>
        <taxon>Laurales</taxon>
        <taxon>Lauraceae</taxon>
        <taxon>Persea</taxon>
    </lineage>
</organism>
<evidence type="ECO:0000313" key="1">
    <source>
        <dbReference type="EMBL" id="KAJ8615033.1"/>
    </source>
</evidence>
<keyword evidence="2" id="KW-1185">Reference proteome</keyword>
<protein>
    <submittedName>
        <fullName evidence="1">Uncharacterized protein</fullName>
    </submittedName>
</protein>
<dbReference type="EMBL" id="CM056820">
    <property type="protein sequence ID" value="KAJ8615033.1"/>
    <property type="molecule type" value="Genomic_DNA"/>
</dbReference>
<evidence type="ECO:0000313" key="2">
    <source>
        <dbReference type="Proteomes" id="UP001234297"/>
    </source>
</evidence>
<accession>A0ACC2K1Z8</accession>
<comment type="caution">
    <text evidence="1">The sequence shown here is derived from an EMBL/GenBank/DDBJ whole genome shotgun (WGS) entry which is preliminary data.</text>
</comment>
<proteinExistence type="predicted"/>
<name>A0ACC2K1Z8_PERAE</name>
<dbReference type="Proteomes" id="UP001234297">
    <property type="component" value="Chromosome 12"/>
</dbReference>
<sequence>MNFPNEKRKKIMKRPVWADNLLIEFTLIQNLVPQFPFVAMDTEFPGVFFKPATVVETPYPKGPDQVYEVLRANVDVLNLIQVGLTLSDADGNLPHHRWDCNYIWEFNFRDFDIHRDLYASDSIKLLEENGINFEENRLKGICSIQFAELMMSSGILFGNNVTWVTFHGAYDFAYLLKILIRQSLPRTLKEFMELVSLVFGENVYDVKYMMKFCDGLYGGLERLGKTLGVDRAIGQCHQAGSDSLLTSQSFFKLEKTYFNGNIGKHARILYGLNDMS</sequence>